<dbReference type="InterPro" id="IPR036282">
    <property type="entry name" value="Glutathione-S-Trfase_C_sf"/>
</dbReference>
<feature type="domain" description="GST N-terminal" evidence="3">
    <location>
        <begin position="1"/>
        <end position="80"/>
    </location>
</feature>
<name>B4NBD7_DROWI</name>
<proteinExistence type="inferred from homology"/>
<dbReference type="OrthoDB" id="2309723at2759"/>
<dbReference type="GO" id="GO:0004602">
    <property type="term" value="F:glutathione peroxidase activity"/>
    <property type="evidence" value="ECO:0007669"/>
    <property type="project" value="EnsemblMetazoa"/>
</dbReference>
<comment type="similarity">
    <text evidence="2">Belongs to the GST superfamily.</text>
</comment>
<dbReference type="PANTHER" id="PTHR43969">
    <property type="entry name" value="GLUTATHIONE S TRANSFERASE D10, ISOFORM A-RELATED"/>
    <property type="match status" value="1"/>
</dbReference>
<dbReference type="KEGG" id="dwi:6647128"/>
<keyword evidence="6" id="KW-1185">Reference proteome</keyword>
<dbReference type="InterPro" id="IPR040079">
    <property type="entry name" value="Glutathione_S-Trfase"/>
</dbReference>
<evidence type="ECO:0000313" key="5">
    <source>
        <dbReference type="EMBL" id="EDW81101.1"/>
    </source>
</evidence>
<dbReference type="FunCoup" id="B4NBD7">
    <property type="interactions" value="180"/>
</dbReference>
<dbReference type="FunFam" id="3.40.30.10:FF:000034">
    <property type="entry name" value="glutathione S-transferase 1"/>
    <property type="match status" value="1"/>
</dbReference>
<dbReference type="HOGENOM" id="CLU_011226_2_1_1"/>
<dbReference type="Gene3D" id="1.20.1050.10">
    <property type="match status" value="1"/>
</dbReference>
<dbReference type="InterPro" id="IPR010987">
    <property type="entry name" value="Glutathione-S-Trfase_C-like"/>
</dbReference>
<comment type="subunit">
    <text evidence="1">Homodimer.</text>
</comment>
<dbReference type="PANTHER" id="PTHR43969:SF9">
    <property type="entry name" value="GLUTATHIONE S TRANSFERASE D10, ISOFORM A-RELATED"/>
    <property type="match status" value="1"/>
</dbReference>
<protein>
    <recommendedName>
        <fullName evidence="7">Glutathione transferase</fullName>
    </recommendedName>
</protein>
<sequence length="212" mass="24486">MDFYYHPGSAPCRAVIMLARTLGIDLNKILVNTMEREQYKPEFMKINPQHCVPTLVDDGFTLWESRAILIYLVEKYGKDDSLYPSDPQQRAVINQRLYFDMGTLFQSFFEAMYPQMLNKPVEPAALKKVETALQWLDSFLEGQQYVAGDSMSVADISILATISTFEVLDYDFSPFPNLSQWYENAKEHTPGWEENWEGIVLIKKFVEANKAK</sequence>
<dbReference type="PhylomeDB" id="B4NBD7"/>
<dbReference type="CDD" id="cd03045">
    <property type="entry name" value="GST_N_Delta_Epsilon"/>
    <property type="match status" value="1"/>
</dbReference>
<dbReference type="OMA" id="AMKWIVW"/>
<dbReference type="Proteomes" id="UP000007798">
    <property type="component" value="Unassembled WGS sequence"/>
</dbReference>
<dbReference type="GO" id="GO:0006749">
    <property type="term" value="P:glutathione metabolic process"/>
    <property type="evidence" value="ECO:0007669"/>
    <property type="project" value="EnsemblMetazoa"/>
</dbReference>
<dbReference type="InterPro" id="IPR004046">
    <property type="entry name" value="GST_C"/>
</dbReference>
<dbReference type="FunFam" id="1.20.1050.10:FF:000007">
    <property type="entry name" value="Glutathione S-transferase 1-1"/>
    <property type="match status" value="1"/>
</dbReference>
<evidence type="ECO:0000313" key="6">
    <source>
        <dbReference type="Proteomes" id="UP000007798"/>
    </source>
</evidence>
<dbReference type="AlphaFoldDB" id="B4NBD7"/>
<evidence type="ECO:0000259" key="4">
    <source>
        <dbReference type="PROSITE" id="PS50405"/>
    </source>
</evidence>
<organism evidence="5 6">
    <name type="scientific">Drosophila willistoni</name>
    <name type="common">Fruit fly</name>
    <dbReference type="NCBI Taxonomy" id="7260"/>
    <lineage>
        <taxon>Eukaryota</taxon>
        <taxon>Metazoa</taxon>
        <taxon>Ecdysozoa</taxon>
        <taxon>Arthropoda</taxon>
        <taxon>Hexapoda</taxon>
        <taxon>Insecta</taxon>
        <taxon>Pterygota</taxon>
        <taxon>Neoptera</taxon>
        <taxon>Endopterygota</taxon>
        <taxon>Diptera</taxon>
        <taxon>Brachycera</taxon>
        <taxon>Muscomorpha</taxon>
        <taxon>Ephydroidea</taxon>
        <taxon>Drosophilidae</taxon>
        <taxon>Drosophila</taxon>
        <taxon>Sophophora</taxon>
    </lineage>
</organism>
<dbReference type="GO" id="GO:0004364">
    <property type="term" value="F:glutathione transferase activity"/>
    <property type="evidence" value="ECO:0007669"/>
    <property type="project" value="EnsemblMetazoa"/>
</dbReference>
<dbReference type="Gene3D" id="3.40.30.10">
    <property type="entry name" value="Glutaredoxin"/>
    <property type="match status" value="1"/>
</dbReference>
<dbReference type="SFLD" id="SFLDG00358">
    <property type="entry name" value="Main_(cytGST)"/>
    <property type="match status" value="1"/>
</dbReference>
<dbReference type="Pfam" id="PF00043">
    <property type="entry name" value="GST_C"/>
    <property type="match status" value="1"/>
</dbReference>
<dbReference type="EMBL" id="CH964232">
    <property type="protein sequence ID" value="EDW81101.1"/>
    <property type="molecule type" value="Genomic_DNA"/>
</dbReference>
<dbReference type="PROSITE" id="PS50405">
    <property type="entry name" value="GST_CTER"/>
    <property type="match status" value="1"/>
</dbReference>
<dbReference type="SFLD" id="SFLDG01153">
    <property type="entry name" value="Main.4:_Theta-like"/>
    <property type="match status" value="1"/>
</dbReference>
<dbReference type="SMR" id="B4NBD7"/>
<dbReference type="CDD" id="cd03177">
    <property type="entry name" value="GST_C_Delta_Epsilon"/>
    <property type="match status" value="1"/>
</dbReference>
<dbReference type="STRING" id="7260.B4NBD7"/>
<feature type="domain" description="GST C-terminal" evidence="4">
    <location>
        <begin position="86"/>
        <end position="212"/>
    </location>
</feature>
<dbReference type="InterPro" id="IPR036249">
    <property type="entry name" value="Thioredoxin-like_sf"/>
</dbReference>
<dbReference type="SFLD" id="SFLDS00019">
    <property type="entry name" value="Glutathione_Transferase_(cytos"/>
    <property type="match status" value="1"/>
</dbReference>
<dbReference type="InParanoid" id="B4NBD7"/>
<evidence type="ECO:0000259" key="3">
    <source>
        <dbReference type="PROSITE" id="PS50404"/>
    </source>
</evidence>
<dbReference type="Pfam" id="PF02798">
    <property type="entry name" value="GST_N"/>
    <property type="match status" value="1"/>
</dbReference>
<dbReference type="SUPFAM" id="SSF47616">
    <property type="entry name" value="GST C-terminal domain-like"/>
    <property type="match status" value="1"/>
</dbReference>
<dbReference type="PROSITE" id="PS50404">
    <property type="entry name" value="GST_NTER"/>
    <property type="match status" value="1"/>
</dbReference>
<evidence type="ECO:0008006" key="7">
    <source>
        <dbReference type="Google" id="ProtNLM"/>
    </source>
</evidence>
<dbReference type="SUPFAM" id="SSF52833">
    <property type="entry name" value="Thioredoxin-like"/>
    <property type="match status" value="1"/>
</dbReference>
<gene>
    <name evidence="5" type="primary">Dwil\GK11878</name>
    <name evidence="5" type="ORF">Dwil_GK11878</name>
</gene>
<dbReference type="eggNOG" id="KOG0867">
    <property type="taxonomic scope" value="Eukaryota"/>
</dbReference>
<reference evidence="5 6" key="1">
    <citation type="journal article" date="2007" name="Nature">
        <title>Evolution of genes and genomes on the Drosophila phylogeny.</title>
        <authorList>
            <consortium name="Drosophila 12 Genomes Consortium"/>
            <person name="Clark A.G."/>
            <person name="Eisen M.B."/>
            <person name="Smith D.R."/>
            <person name="Bergman C.M."/>
            <person name="Oliver B."/>
            <person name="Markow T.A."/>
            <person name="Kaufman T.C."/>
            <person name="Kellis M."/>
            <person name="Gelbart W."/>
            <person name="Iyer V.N."/>
            <person name="Pollard D.A."/>
            <person name="Sackton T.B."/>
            <person name="Larracuente A.M."/>
            <person name="Singh N.D."/>
            <person name="Abad J.P."/>
            <person name="Abt D.N."/>
            <person name="Adryan B."/>
            <person name="Aguade M."/>
            <person name="Akashi H."/>
            <person name="Anderson W.W."/>
            <person name="Aquadro C.F."/>
            <person name="Ardell D.H."/>
            <person name="Arguello R."/>
            <person name="Artieri C.G."/>
            <person name="Barbash D.A."/>
            <person name="Barker D."/>
            <person name="Barsanti P."/>
            <person name="Batterham P."/>
            <person name="Batzoglou S."/>
            <person name="Begun D."/>
            <person name="Bhutkar A."/>
            <person name="Blanco E."/>
            <person name="Bosak S.A."/>
            <person name="Bradley R.K."/>
            <person name="Brand A.D."/>
            <person name="Brent M.R."/>
            <person name="Brooks A.N."/>
            <person name="Brown R.H."/>
            <person name="Butlin R.K."/>
            <person name="Caggese C."/>
            <person name="Calvi B.R."/>
            <person name="Bernardo de Carvalho A."/>
            <person name="Caspi A."/>
            <person name="Castrezana S."/>
            <person name="Celniker S.E."/>
            <person name="Chang J.L."/>
            <person name="Chapple C."/>
            <person name="Chatterji S."/>
            <person name="Chinwalla A."/>
            <person name="Civetta A."/>
            <person name="Clifton S.W."/>
            <person name="Comeron J.M."/>
            <person name="Costello J.C."/>
            <person name="Coyne J.A."/>
            <person name="Daub J."/>
            <person name="David R.G."/>
            <person name="Delcher A.L."/>
            <person name="Delehaunty K."/>
            <person name="Do C.B."/>
            <person name="Ebling H."/>
            <person name="Edwards K."/>
            <person name="Eickbush T."/>
            <person name="Evans J.D."/>
            <person name="Filipski A."/>
            <person name="Findeiss S."/>
            <person name="Freyhult E."/>
            <person name="Fulton L."/>
            <person name="Fulton R."/>
            <person name="Garcia A.C."/>
            <person name="Gardiner A."/>
            <person name="Garfield D.A."/>
            <person name="Garvin B.E."/>
            <person name="Gibson G."/>
            <person name="Gilbert D."/>
            <person name="Gnerre S."/>
            <person name="Godfrey J."/>
            <person name="Good R."/>
            <person name="Gotea V."/>
            <person name="Gravely B."/>
            <person name="Greenberg A.J."/>
            <person name="Griffiths-Jones S."/>
            <person name="Gross S."/>
            <person name="Guigo R."/>
            <person name="Gustafson E.A."/>
            <person name="Haerty W."/>
            <person name="Hahn M.W."/>
            <person name="Halligan D.L."/>
            <person name="Halpern A.L."/>
            <person name="Halter G.M."/>
            <person name="Han M.V."/>
            <person name="Heger A."/>
            <person name="Hillier L."/>
            <person name="Hinrichs A.S."/>
            <person name="Holmes I."/>
            <person name="Hoskins R.A."/>
            <person name="Hubisz M.J."/>
            <person name="Hultmark D."/>
            <person name="Huntley M.A."/>
            <person name="Jaffe D.B."/>
            <person name="Jagadeeshan S."/>
            <person name="Jeck W.R."/>
            <person name="Johnson J."/>
            <person name="Jones C.D."/>
            <person name="Jordan W.C."/>
            <person name="Karpen G.H."/>
            <person name="Kataoka E."/>
            <person name="Keightley P.D."/>
            <person name="Kheradpour P."/>
            <person name="Kirkness E.F."/>
            <person name="Koerich L.B."/>
            <person name="Kristiansen K."/>
            <person name="Kudrna D."/>
            <person name="Kulathinal R.J."/>
            <person name="Kumar S."/>
            <person name="Kwok R."/>
            <person name="Lander E."/>
            <person name="Langley C.H."/>
            <person name="Lapoint R."/>
            <person name="Lazzaro B.P."/>
            <person name="Lee S.J."/>
            <person name="Levesque L."/>
            <person name="Li R."/>
            <person name="Lin C.F."/>
            <person name="Lin M.F."/>
            <person name="Lindblad-Toh K."/>
            <person name="Llopart A."/>
            <person name="Long M."/>
            <person name="Low L."/>
            <person name="Lozovsky E."/>
            <person name="Lu J."/>
            <person name="Luo M."/>
            <person name="Machado C.A."/>
            <person name="Makalowski W."/>
            <person name="Marzo M."/>
            <person name="Matsuda M."/>
            <person name="Matzkin L."/>
            <person name="McAllister B."/>
            <person name="McBride C.S."/>
            <person name="McKernan B."/>
            <person name="McKernan K."/>
            <person name="Mendez-Lago M."/>
            <person name="Minx P."/>
            <person name="Mollenhauer M.U."/>
            <person name="Montooth K."/>
            <person name="Mount S.M."/>
            <person name="Mu X."/>
            <person name="Myers E."/>
            <person name="Negre B."/>
            <person name="Newfeld S."/>
            <person name="Nielsen R."/>
            <person name="Noor M.A."/>
            <person name="O'Grady P."/>
            <person name="Pachter L."/>
            <person name="Papaceit M."/>
            <person name="Parisi M.J."/>
            <person name="Parisi M."/>
            <person name="Parts L."/>
            <person name="Pedersen J.S."/>
            <person name="Pesole G."/>
            <person name="Phillippy A.M."/>
            <person name="Ponting C.P."/>
            <person name="Pop M."/>
            <person name="Porcelli D."/>
            <person name="Powell J.R."/>
            <person name="Prohaska S."/>
            <person name="Pruitt K."/>
            <person name="Puig M."/>
            <person name="Quesneville H."/>
            <person name="Ram K.R."/>
            <person name="Rand D."/>
            <person name="Rasmussen M.D."/>
            <person name="Reed L.K."/>
            <person name="Reenan R."/>
            <person name="Reily A."/>
            <person name="Remington K.A."/>
            <person name="Rieger T.T."/>
            <person name="Ritchie M.G."/>
            <person name="Robin C."/>
            <person name="Rogers Y.H."/>
            <person name="Rohde C."/>
            <person name="Rozas J."/>
            <person name="Rubenfield M.J."/>
            <person name="Ruiz A."/>
            <person name="Russo S."/>
            <person name="Salzberg S.L."/>
            <person name="Sanchez-Gracia A."/>
            <person name="Saranga D.J."/>
            <person name="Sato H."/>
            <person name="Schaeffer S.W."/>
            <person name="Schatz M.C."/>
            <person name="Schlenke T."/>
            <person name="Schwartz R."/>
            <person name="Segarra C."/>
            <person name="Singh R.S."/>
            <person name="Sirot L."/>
            <person name="Sirota M."/>
            <person name="Sisneros N.B."/>
            <person name="Smith C.D."/>
            <person name="Smith T.F."/>
            <person name="Spieth J."/>
            <person name="Stage D.E."/>
            <person name="Stark A."/>
            <person name="Stephan W."/>
            <person name="Strausberg R.L."/>
            <person name="Strempel S."/>
            <person name="Sturgill D."/>
            <person name="Sutton G."/>
            <person name="Sutton G.G."/>
            <person name="Tao W."/>
            <person name="Teichmann S."/>
            <person name="Tobari Y.N."/>
            <person name="Tomimura Y."/>
            <person name="Tsolas J.M."/>
            <person name="Valente V.L."/>
            <person name="Venter E."/>
            <person name="Venter J.C."/>
            <person name="Vicario S."/>
            <person name="Vieira F.G."/>
            <person name="Vilella A.J."/>
            <person name="Villasante A."/>
            <person name="Walenz B."/>
            <person name="Wang J."/>
            <person name="Wasserman M."/>
            <person name="Watts T."/>
            <person name="Wilson D."/>
            <person name="Wilson R.K."/>
            <person name="Wing R.A."/>
            <person name="Wolfner M.F."/>
            <person name="Wong A."/>
            <person name="Wong G.K."/>
            <person name="Wu C.I."/>
            <person name="Wu G."/>
            <person name="Yamamoto D."/>
            <person name="Yang H.P."/>
            <person name="Yang S.P."/>
            <person name="Yorke J.A."/>
            <person name="Yoshida K."/>
            <person name="Zdobnov E."/>
            <person name="Zhang P."/>
            <person name="Zhang Y."/>
            <person name="Zimin A.V."/>
            <person name="Baldwin J."/>
            <person name="Abdouelleil A."/>
            <person name="Abdulkadir J."/>
            <person name="Abebe A."/>
            <person name="Abera B."/>
            <person name="Abreu J."/>
            <person name="Acer S.C."/>
            <person name="Aftuck L."/>
            <person name="Alexander A."/>
            <person name="An P."/>
            <person name="Anderson E."/>
            <person name="Anderson S."/>
            <person name="Arachi H."/>
            <person name="Azer M."/>
            <person name="Bachantsang P."/>
            <person name="Barry A."/>
            <person name="Bayul T."/>
            <person name="Berlin A."/>
            <person name="Bessette D."/>
            <person name="Bloom T."/>
            <person name="Blye J."/>
            <person name="Boguslavskiy L."/>
            <person name="Bonnet C."/>
            <person name="Boukhgalter B."/>
            <person name="Bourzgui I."/>
            <person name="Brown A."/>
            <person name="Cahill P."/>
            <person name="Channer S."/>
            <person name="Cheshatsang Y."/>
            <person name="Chuda L."/>
            <person name="Citroen M."/>
            <person name="Collymore A."/>
            <person name="Cooke P."/>
            <person name="Costello M."/>
            <person name="D'Aco K."/>
            <person name="Daza R."/>
            <person name="De Haan G."/>
            <person name="DeGray S."/>
            <person name="DeMaso C."/>
            <person name="Dhargay N."/>
            <person name="Dooley K."/>
            <person name="Dooley E."/>
            <person name="Doricent M."/>
            <person name="Dorje P."/>
            <person name="Dorjee K."/>
            <person name="Dupes A."/>
            <person name="Elong R."/>
            <person name="Falk J."/>
            <person name="Farina A."/>
            <person name="Faro S."/>
            <person name="Ferguson D."/>
            <person name="Fisher S."/>
            <person name="Foley C.D."/>
            <person name="Franke A."/>
            <person name="Friedrich D."/>
            <person name="Gadbois L."/>
            <person name="Gearin G."/>
            <person name="Gearin C.R."/>
            <person name="Giannoukos G."/>
            <person name="Goode T."/>
            <person name="Graham J."/>
            <person name="Grandbois E."/>
            <person name="Grewal S."/>
            <person name="Gyaltsen K."/>
            <person name="Hafez N."/>
            <person name="Hagos B."/>
            <person name="Hall J."/>
            <person name="Henson C."/>
            <person name="Hollinger A."/>
            <person name="Honan T."/>
            <person name="Huard M.D."/>
            <person name="Hughes L."/>
            <person name="Hurhula B."/>
            <person name="Husby M.E."/>
            <person name="Kamat A."/>
            <person name="Kanga B."/>
            <person name="Kashin S."/>
            <person name="Khazanovich D."/>
            <person name="Kisner P."/>
            <person name="Lance K."/>
            <person name="Lara M."/>
            <person name="Lee W."/>
            <person name="Lennon N."/>
            <person name="Letendre F."/>
            <person name="LeVine R."/>
            <person name="Lipovsky A."/>
            <person name="Liu X."/>
            <person name="Liu J."/>
            <person name="Liu S."/>
            <person name="Lokyitsang T."/>
            <person name="Lokyitsang Y."/>
            <person name="Lubonja R."/>
            <person name="Lui A."/>
            <person name="MacDonald P."/>
            <person name="Magnisalis V."/>
            <person name="Maru K."/>
            <person name="Matthews C."/>
            <person name="McCusker W."/>
            <person name="McDonough S."/>
            <person name="Mehta T."/>
            <person name="Meldrim J."/>
            <person name="Meneus L."/>
            <person name="Mihai O."/>
            <person name="Mihalev A."/>
            <person name="Mihova T."/>
            <person name="Mittelman R."/>
            <person name="Mlenga V."/>
            <person name="Montmayeur A."/>
            <person name="Mulrain L."/>
            <person name="Navidi A."/>
            <person name="Naylor J."/>
            <person name="Negash T."/>
            <person name="Nguyen T."/>
            <person name="Nguyen N."/>
            <person name="Nicol R."/>
            <person name="Norbu C."/>
            <person name="Norbu N."/>
            <person name="Novod N."/>
            <person name="O'Neill B."/>
            <person name="Osman S."/>
            <person name="Markiewicz E."/>
            <person name="Oyono O.L."/>
            <person name="Patti C."/>
            <person name="Phunkhang P."/>
            <person name="Pierre F."/>
            <person name="Priest M."/>
            <person name="Raghuraman S."/>
            <person name="Rege F."/>
            <person name="Reyes R."/>
            <person name="Rise C."/>
            <person name="Rogov P."/>
            <person name="Ross K."/>
            <person name="Ryan E."/>
            <person name="Settipalli S."/>
            <person name="Shea T."/>
            <person name="Sherpa N."/>
            <person name="Shi L."/>
            <person name="Shih D."/>
            <person name="Sparrow T."/>
            <person name="Spaulding J."/>
            <person name="Stalker J."/>
            <person name="Stange-Thomann N."/>
            <person name="Stavropoulos S."/>
            <person name="Stone C."/>
            <person name="Strader C."/>
            <person name="Tesfaye S."/>
            <person name="Thomson T."/>
            <person name="Thoulutsang Y."/>
            <person name="Thoulutsang D."/>
            <person name="Topham K."/>
            <person name="Topping I."/>
            <person name="Tsamla T."/>
            <person name="Vassiliev H."/>
            <person name="Vo A."/>
            <person name="Wangchuk T."/>
            <person name="Wangdi T."/>
            <person name="Weiand M."/>
            <person name="Wilkinson J."/>
            <person name="Wilson A."/>
            <person name="Yadav S."/>
            <person name="Young G."/>
            <person name="Yu Q."/>
            <person name="Zembek L."/>
            <person name="Zhong D."/>
            <person name="Zimmer A."/>
            <person name="Zwirko Z."/>
            <person name="Jaffe D.B."/>
            <person name="Alvarez P."/>
            <person name="Brockman W."/>
            <person name="Butler J."/>
            <person name="Chin C."/>
            <person name="Gnerre S."/>
            <person name="Grabherr M."/>
            <person name="Kleber M."/>
            <person name="Mauceli E."/>
            <person name="MacCallum I."/>
        </authorList>
    </citation>
    <scope>NUCLEOTIDE SEQUENCE [LARGE SCALE GENOMIC DNA]</scope>
    <source>
        <strain evidence="6">Tucson 14030-0811.24</strain>
    </source>
</reference>
<accession>B4NBD7</accession>
<evidence type="ECO:0000256" key="2">
    <source>
        <dbReference type="RuleBase" id="RU003494"/>
    </source>
</evidence>
<evidence type="ECO:0000256" key="1">
    <source>
        <dbReference type="ARBA" id="ARBA00011738"/>
    </source>
</evidence>
<dbReference type="InterPro" id="IPR004045">
    <property type="entry name" value="Glutathione_S-Trfase_N"/>
</dbReference>